<dbReference type="PRINTS" id="PR00598">
    <property type="entry name" value="HTHMARR"/>
</dbReference>
<dbReference type="InterPro" id="IPR036388">
    <property type="entry name" value="WH-like_DNA-bd_sf"/>
</dbReference>
<dbReference type="RefSeq" id="WP_353947797.1">
    <property type="nucleotide sequence ID" value="NZ_CP159510.1"/>
</dbReference>
<evidence type="ECO:0000256" key="1">
    <source>
        <dbReference type="ARBA" id="ARBA00023015"/>
    </source>
</evidence>
<dbReference type="EMBL" id="CP159510">
    <property type="protein sequence ID" value="XCJ16195.1"/>
    <property type="molecule type" value="Genomic_DNA"/>
</dbReference>
<protein>
    <submittedName>
        <fullName evidence="5">MarR family transcriptional regulator</fullName>
    </submittedName>
</protein>
<dbReference type="SUPFAM" id="SSF46785">
    <property type="entry name" value="Winged helix' DNA-binding domain"/>
    <property type="match status" value="1"/>
</dbReference>
<accession>A0AAU8ID23</accession>
<evidence type="ECO:0000313" key="5">
    <source>
        <dbReference type="EMBL" id="XCJ16195.1"/>
    </source>
</evidence>
<dbReference type="PANTHER" id="PTHR42756:SF1">
    <property type="entry name" value="TRANSCRIPTIONAL REPRESSOR OF EMRAB OPERON"/>
    <property type="match status" value="1"/>
</dbReference>
<keyword evidence="1" id="KW-0805">Transcription regulation</keyword>
<dbReference type="AlphaFoldDB" id="A0AAU8ID23"/>
<dbReference type="GO" id="GO:0003700">
    <property type="term" value="F:DNA-binding transcription factor activity"/>
    <property type="evidence" value="ECO:0007669"/>
    <property type="project" value="InterPro"/>
</dbReference>
<reference evidence="5" key="1">
    <citation type="submission" date="2024-06" db="EMBL/GenBank/DDBJ databases">
        <authorList>
            <person name="Fan A."/>
            <person name="Zhang F.Y."/>
            <person name="Zhang L."/>
        </authorList>
    </citation>
    <scope>NUCLEOTIDE SEQUENCE</scope>
    <source>
        <strain evidence="5">Y61</strain>
    </source>
</reference>
<dbReference type="InterPro" id="IPR011991">
    <property type="entry name" value="ArsR-like_HTH"/>
</dbReference>
<keyword evidence="3" id="KW-0804">Transcription</keyword>
<evidence type="ECO:0000259" key="4">
    <source>
        <dbReference type="PROSITE" id="PS50995"/>
    </source>
</evidence>
<dbReference type="InterPro" id="IPR036390">
    <property type="entry name" value="WH_DNA-bd_sf"/>
</dbReference>
<name>A0AAU8ID23_9BACL</name>
<evidence type="ECO:0000256" key="3">
    <source>
        <dbReference type="ARBA" id="ARBA00023163"/>
    </source>
</evidence>
<dbReference type="CDD" id="cd00090">
    <property type="entry name" value="HTH_ARSR"/>
    <property type="match status" value="1"/>
</dbReference>
<dbReference type="SMART" id="SM00347">
    <property type="entry name" value="HTH_MARR"/>
    <property type="match status" value="1"/>
</dbReference>
<dbReference type="PROSITE" id="PS50995">
    <property type="entry name" value="HTH_MARR_2"/>
    <property type="match status" value="1"/>
</dbReference>
<gene>
    <name evidence="5" type="ORF">ABNN70_10905</name>
</gene>
<organism evidence="5">
    <name type="scientific">Sporolactobacillus sp. Y61</name>
    <dbReference type="NCBI Taxonomy" id="3160863"/>
    <lineage>
        <taxon>Bacteria</taxon>
        <taxon>Bacillati</taxon>
        <taxon>Bacillota</taxon>
        <taxon>Bacilli</taxon>
        <taxon>Bacillales</taxon>
        <taxon>Sporolactobacillaceae</taxon>
        <taxon>Sporolactobacillus</taxon>
    </lineage>
</organism>
<evidence type="ECO:0000256" key="2">
    <source>
        <dbReference type="ARBA" id="ARBA00023125"/>
    </source>
</evidence>
<keyword evidence="2" id="KW-0238">DNA-binding</keyword>
<dbReference type="Pfam" id="PF01047">
    <property type="entry name" value="MarR"/>
    <property type="match status" value="1"/>
</dbReference>
<dbReference type="InterPro" id="IPR000835">
    <property type="entry name" value="HTH_MarR-typ"/>
</dbReference>
<sequence>MKEKSADHYSEKRKKTGLELWMTLSQVYHIQANAYSRFLQKWEISLPQYELLVQIERKRRLSQKELAAQLSVSKGNITQLLGRLEKLGYVTREKEWKTKYVSLTEKGHALYASIIPEQRVFLASQFHTLSRKDQKALIKLLKNIKGASDEDTIK</sequence>
<dbReference type="PANTHER" id="PTHR42756">
    <property type="entry name" value="TRANSCRIPTIONAL REGULATOR, MARR"/>
    <property type="match status" value="1"/>
</dbReference>
<dbReference type="Gene3D" id="1.10.10.10">
    <property type="entry name" value="Winged helix-like DNA-binding domain superfamily/Winged helix DNA-binding domain"/>
    <property type="match status" value="1"/>
</dbReference>
<proteinExistence type="predicted"/>
<dbReference type="GO" id="GO:0003677">
    <property type="term" value="F:DNA binding"/>
    <property type="evidence" value="ECO:0007669"/>
    <property type="project" value="UniProtKB-KW"/>
</dbReference>
<feature type="domain" description="HTH marR-type" evidence="4">
    <location>
        <begin position="17"/>
        <end position="146"/>
    </location>
</feature>